<evidence type="ECO:0000256" key="1">
    <source>
        <dbReference type="ARBA" id="ARBA00004255"/>
    </source>
</evidence>
<dbReference type="InterPro" id="IPR015943">
    <property type="entry name" value="WD40/YVTN_repeat-like_dom_sf"/>
</dbReference>
<dbReference type="InterPro" id="IPR020472">
    <property type="entry name" value="WD40_PAC1"/>
</dbReference>
<dbReference type="InterPro" id="IPR050844">
    <property type="entry name" value="Coatomer_complex_subunit"/>
</dbReference>
<dbReference type="CDD" id="cd00200">
    <property type="entry name" value="WD40"/>
    <property type="match status" value="1"/>
</dbReference>
<evidence type="ECO:0000256" key="5">
    <source>
        <dbReference type="ARBA" id="ARBA00022490"/>
    </source>
</evidence>
<sequence>MLTKFETKSNRVKGLSFHSKRPWILASLHSGVIQLWDYRMGTLIDRFDEHDGPVRGVHFHKSQPLFVSGGDDYKIKVWNYKMHRCLFTLLGHLDYIRTVQFHHEYPWIVSASDDQTIRIWNWQSRTCISVLTGHNHYVMCASFHPKEDLVVSASLDQTVRVWDIGSLKKKTVSPADDILRLSQMNTDLFGGVDAVVKYVLEGHDRGVNWASFHPNLPLIVSGADDRQVKLWRMNDTKAWEVDTLRGHMNNVSCVMFHAKQDIIVSNSEDKSIRVWDVTKRTGIQTFRREHDRFWILSSHPEMNLLAAGHDSGMIVFKLERERPAFAVSGDSLFYAKDRFLRYYEFSTQRDTQVIPIRRPGSTTLNQSPRTLSYNPSENAVLICSDLDGGSYELYLIPKDSISRGDSMQDAKRGVGGSAVFMARNRFAVLDKSNNQVLIKNLKNEVVKRSGIPFAVDAIFYAGTGNLLCRAEDRVSIFDLQQRIVLGELQTPFIKYVVWSNDMESVALLSKHAIIIASKRLVHQCTLHETIRVKSGGWDDNGVFIYTTLNHIKYCLPNGDSGIIRTLDVPIYITKVSGNTIFCLDRDGKNRAIVIDATEYIFKLSLFKKRYDHVMSIIRSSQLCGQAMIAYLQQKGFPEVALHFVKDERTRFNLALESGNIQIAVASATAIDEKDYWYRLGVEALRQGNAGIVEYAYQKTKNFERLSFLYLVTGNMEKLSKMLKIAEVKNDVMGQFHNALYLGNVQERIKILENVGHLPLAYITASVHGLHDVAERLSAELGENVPTLPQGKVPTLLMPPTPVMCGGDWPLLRVMRGIFEGGLDNIGRGAADEEDEAADGDWGEELDMGDVDGLQNGDVTAVLEDEEVAEGNEEGGGWDLEDLELPPEADTPRASVNSNSSVFVAPTIGMPVSQIWIQRSSLAAEHAAAGNFDTAMRLLNRQLGIKNFAPLRPMFLDLHTGSHSYLRAFSSTPVISLAIERGWNESATPNVRGPPALVFNFSQLEEKLKAGYKATTAGKLTEALRLFLSILHTIPLIVVDSRREVDEVKELIIIVREYVLGLQMELKRREIKDNPVREQELAAYFTHCNLQMPHVRLALVNAARICFKAKNFATAANFARRLLETNPTIEIQAKTARQVLQGAERNMTDASQLNYDFRNPFVTCGATYVPIYRGQKDVSCPYCSSRFVPTQEGQLCTVCDLAVVGADASGLLCSPTQVR</sequence>
<keyword evidence="12" id="KW-0968">Cytoplasmic vesicle</keyword>
<dbReference type="InterPro" id="IPR036322">
    <property type="entry name" value="WD40_repeat_dom_sf"/>
</dbReference>
<dbReference type="InterPro" id="IPR019775">
    <property type="entry name" value="WD40_repeat_CS"/>
</dbReference>
<evidence type="ECO:0000256" key="7">
    <source>
        <dbReference type="ARBA" id="ARBA00022737"/>
    </source>
</evidence>
<evidence type="ECO:0000256" key="10">
    <source>
        <dbReference type="ARBA" id="ARBA00023034"/>
    </source>
</evidence>
<dbReference type="GO" id="GO:0006888">
    <property type="term" value="P:endoplasmic reticulum to Golgi vesicle-mediated transport"/>
    <property type="evidence" value="ECO:0007669"/>
    <property type="project" value="InterPro"/>
</dbReference>
<feature type="repeat" description="WD" evidence="15">
    <location>
        <begin position="89"/>
        <end position="130"/>
    </location>
</feature>
<evidence type="ECO:0000256" key="4">
    <source>
        <dbReference type="ARBA" id="ARBA00022448"/>
    </source>
</evidence>
<dbReference type="InterPro" id="IPR001680">
    <property type="entry name" value="WD40_rpt"/>
</dbReference>
<evidence type="ECO:0000256" key="6">
    <source>
        <dbReference type="ARBA" id="ARBA00022574"/>
    </source>
</evidence>
<feature type="repeat" description="WD" evidence="15">
    <location>
        <begin position="200"/>
        <end position="241"/>
    </location>
</feature>
<dbReference type="EMBL" id="CAEKKB010000005">
    <property type="protein sequence ID" value="CAB4311681.1"/>
    <property type="molecule type" value="Genomic_DNA"/>
</dbReference>
<dbReference type="PRINTS" id="PR00320">
    <property type="entry name" value="GPROTEINBRPT"/>
</dbReference>
<evidence type="ECO:0000256" key="13">
    <source>
        <dbReference type="ARBA" id="ARBA00025536"/>
    </source>
</evidence>
<dbReference type="CDD" id="cd22948">
    <property type="entry name" value="Coatomer_WDAD_alpha"/>
    <property type="match status" value="1"/>
</dbReference>
<proteinExistence type="predicted"/>
<evidence type="ECO:0000256" key="15">
    <source>
        <dbReference type="PROSITE-ProRule" id="PRU00221"/>
    </source>
</evidence>
<dbReference type="FunFam" id="2.130.10.10:FF:000010">
    <property type="entry name" value="Coatomer subunit alpha"/>
    <property type="match status" value="1"/>
</dbReference>
<dbReference type="Proteomes" id="UP000507222">
    <property type="component" value="Unassembled WGS sequence"/>
</dbReference>
<reference evidence="19 21" key="2">
    <citation type="submission" date="2020-05" db="EMBL/GenBank/DDBJ databases">
        <authorList>
            <person name="Campoy J."/>
            <person name="Schneeberger K."/>
            <person name="Spophaly S."/>
        </authorList>
    </citation>
    <scope>NUCLEOTIDE SEQUENCE [LARGE SCALE GENOMIC DNA]</scope>
    <source>
        <strain evidence="19">PruArmRojPasFocal</strain>
    </source>
</reference>
<dbReference type="FunFam" id="1.25.40.470:FF:000002">
    <property type="entry name" value="Coatomer subunit alpha"/>
    <property type="match status" value="1"/>
</dbReference>
<dbReference type="InterPro" id="IPR006692">
    <property type="entry name" value="Beta-prop_COPA/B_2nd"/>
</dbReference>
<dbReference type="Pfam" id="PF06957">
    <property type="entry name" value="COPI_C"/>
    <property type="match status" value="1"/>
</dbReference>
<keyword evidence="4 14" id="KW-0813">Transport</keyword>
<dbReference type="GO" id="GO:0006886">
    <property type="term" value="P:intracellular protein transport"/>
    <property type="evidence" value="ECO:0007669"/>
    <property type="project" value="UniProtKB-UniRule"/>
</dbReference>
<keyword evidence="6 15" id="KW-0853">WD repeat</keyword>
<keyword evidence="7" id="KW-0677">Repeat</keyword>
<dbReference type="SUPFAM" id="SSF50978">
    <property type="entry name" value="WD40 repeat-like"/>
    <property type="match status" value="1"/>
</dbReference>
<dbReference type="Pfam" id="PF00400">
    <property type="entry name" value="WD40"/>
    <property type="match status" value="5"/>
</dbReference>
<feature type="domain" description="Coatomer alpha subunit C-terminal" evidence="17">
    <location>
        <begin position="815"/>
        <end position="1218"/>
    </location>
</feature>
<evidence type="ECO:0000259" key="17">
    <source>
        <dbReference type="Pfam" id="PF06957"/>
    </source>
</evidence>
<accession>A0A6J5UXC1</accession>
<keyword evidence="22" id="KW-1185">Reference proteome</keyword>
<dbReference type="InterPro" id="IPR016391">
    <property type="entry name" value="Coatomer_asu"/>
</dbReference>
<dbReference type="PANTHER" id="PTHR19876:SF1">
    <property type="entry name" value="COATOMER SUBUNIT ALPHA"/>
    <property type="match status" value="1"/>
</dbReference>
<evidence type="ECO:0000256" key="14">
    <source>
        <dbReference type="PIRNR" id="PIRNR003354"/>
    </source>
</evidence>
<dbReference type="SMART" id="SM00320">
    <property type="entry name" value="WD40"/>
    <property type="match status" value="7"/>
</dbReference>
<evidence type="ECO:0000256" key="9">
    <source>
        <dbReference type="ARBA" id="ARBA00022927"/>
    </source>
</evidence>
<dbReference type="Pfam" id="PF23953">
    <property type="entry name" value="TPR_COPA_B"/>
    <property type="match status" value="1"/>
</dbReference>
<feature type="repeat" description="WD" evidence="15">
    <location>
        <begin position="47"/>
        <end position="88"/>
    </location>
</feature>
<dbReference type="PANTHER" id="PTHR19876">
    <property type="entry name" value="COATOMER"/>
    <property type="match status" value="1"/>
</dbReference>
<name>A0A6J5UXC1_PRUAR</name>
<protein>
    <recommendedName>
        <fullName evidence="14">Coatomer subunit alpha</fullName>
    </recommendedName>
</protein>
<keyword evidence="10 14" id="KW-0333">Golgi apparatus</keyword>
<feature type="domain" description="COPA/B second beta-propeller" evidence="16">
    <location>
        <begin position="340"/>
        <end position="584"/>
    </location>
</feature>
<reference evidence="22" key="1">
    <citation type="journal article" date="2020" name="Genome Biol.">
        <title>Gamete binning: chromosome-level and haplotype-resolved genome assembly enabled by high-throughput single-cell sequencing of gamete genomes.</title>
        <authorList>
            <person name="Campoy J.A."/>
            <person name="Sun H."/>
            <person name="Goel M."/>
            <person name="Jiao W.-B."/>
            <person name="Folz-Donahue K."/>
            <person name="Wang N."/>
            <person name="Rubio M."/>
            <person name="Liu C."/>
            <person name="Kukat C."/>
            <person name="Ruiz D."/>
            <person name="Huettel B."/>
            <person name="Schneeberger K."/>
        </authorList>
    </citation>
    <scope>NUCLEOTIDE SEQUENCE [LARGE SCALE GENOMIC DNA]</scope>
    <source>
        <strain evidence="22">cv. Rojo Pasion</strain>
    </source>
</reference>
<evidence type="ECO:0000259" key="16">
    <source>
        <dbReference type="Pfam" id="PF04053"/>
    </source>
</evidence>
<evidence type="ECO:0000256" key="11">
    <source>
        <dbReference type="ARBA" id="ARBA00023136"/>
    </source>
</evidence>
<gene>
    <name evidence="19" type="ORF">CURHAP_LOCUS34305</name>
    <name evidence="20" type="ORF">ORAREDHAP_LOCUS33900</name>
</gene>
<evidence type="ECO:0000313" key="21">
    <source>
        <dbReference type="Proteomes" id="UP000507222"/>
    </source>
</evidence>
<evidence type="ECO:0000256" key="2">
    <source>
        <dbReference type="ARBA" id="ARBA00004347"/>
    </source>
</evidence>
<evidence type="ECO:0000313" key="19">
    <source>
        <dbReference type="EMBL" id="CAB4281270.1"/>
    </source>
</evidence>
<dbReference type="GO" id="GO:0000139">
    <property type="term" value="C:Golgi membrane"/>
    <property type="evidence" value="ECO:0007669"/>
    <property type="project" value="UniProtKB-SubCell"/>
</dbReference>
<evidence type="ECO:0000259" key="18">
    <source>
        <dbReference type="Pfam" id="PF23953"/>
    </source>
</evidence>
<feature type="repeat" description="WD" evidence="15">
    <location>
        <begin position="131"/>
        <end position="172"/>
    </location>
</feature>
<dbReference type="PROSITE" id="PS50082">
    <property type="entry name" value="WD_REPEATS_2"/>
    <property type="match status" value="5"/>
</dbReference>
<evidence type="ECO:0000256" key="12">
    <source>
        <dbReference type="ARBA" id="ARBA00023329"/>
    </source>
</evidence>
<dbReference type="PROSITE" id="PS50294">
    <property type="entry name" value="WD_REPEATS_REGION"/>
    <property type="match status" value="5"/>
</dbReference>
<dbReference type="Pfam" id="PF04053">
    <property type="entry name" value="B-prop_COPA_B_2nd"/>
    <property type="match status" value="1"/>
</dbReference>
<dbReference type="SUPFAM" id="SSF51004">
    <property type="entry name" value="C-terminal (heme d1) domain of cytochrome cd1-nitrite reductase"/>
    <property type="match status" value="1"/>
</dbReference>
<dbReference type="AlphaFoldDB" id="A0A6J5UXC1"/>
<dbReference type="InterPro" id="IPR047312">
    <property type="entry name" value="Coatomer_alpha_WD-assoc_reg"/>
</dbReference>
<dbReference type="Gene3D" id="2.130.10.10">
    <property type="entry name" value="YVTN repeat-like/Quinoprotein amine dehydrogenase"/>
    <property type="match status" value="1"/>
</dbReference>
<evidence type="ECO:0000313" key="22">
    <source>
        <dbReference type="Proteomes" id="UP000507245"/>
    </source>
</evidence>
<dbReference type="GO" id="GO:0030126">
    <property type="term" value="C:COPI vesicle coat"/>
    <property type="evidence" value="ECO:0007669"/>
    <property type="project" value="UniProtKB-UniRule"/>
</dbReference>
<dbReference type="InterPro" id="IPR056176">
    <property type="entry name" value="TPR_COPA_B"/>
</dbReference>
<keyword evidence="9 14" id="KW-0653">Protein transport</keyword>
<keyword evidence="8 14" id="KW-0931">ER-Golgi transport</keyword>
<comment type="subunit">
    <text evidence="3 14">Oligomeric complex that consists of at least the alpha, beta, beta', gamma, delta, epsilon and zeta subunits.</text>
</comment>
<dbReference type="GO" id="GO:0006891">
    <property type="term" value="P:intra-Golgi vesicle-mediated transport"/>
    <property type="evidence" value="ECO:0007669"/>
    <property type="project" value="TreeGrafter"/>
</dbReference>
<dbReference type="InterPro" id="IPR011048">
    <property type="entry name" value="Haem_d1_sf"/>
</dbReference>
<evidence type="ECO:0000313" key="20">
    <source>
        <dbReference type="EMBL" id="CAB4311681.1"/>
    </source>
</evidence>
<comment type="subcellular location">
    <subcellularLocation>
        <location evidence="14">Cytoplasm</location>
    </subcellularLocation>
    <subcellularLocation>
        <location evidence="1 14">Golgi apparatus membrane</location>
        <topology evidence="1 14">Peripheral membrane protein</topology>
        <orientation evidence="1">Cytoplasmic side</orientation>
    </subcellularLocation>
    <subcellularLocation>
        <location evidence="2">Cytoplasmic vesicle</location>
        <location evidence="2">COPI-coated vesicle membrane</location>
        <topology evidence="2">Peripheral membrane protein</topology>
        <orientation evidence="2">Cytoplasmic side</orientation>
    </subcellularLocation>
</comment>
<dbReference type="GO" id="GO:0005198">
    <property type="term" value="F:structural molecule activity"/>
    <property type="evidence" value="ECO:0007669"/>
    <property type="project" value="InterPro"/>
</dbReference>
<feature type="repeat" description="WD" evidence="15">
    <location>
        <begin position="244"/>
        <end position="285"/>
    </location>
</feature>
<comment type="function">
    <text evidence="13">The coatomer is a cytosolic protein complex that binds to dilysine motifs and reversibly associates with Golgi non-clathrin-coated vesicles, which further mediate biosynthetic protein transport from the ER, via the Golgi up to the trans Golgi network. Coatomer complex is required for budding from Golgi membranes, and is essential for the retrograde Golgi-to-ER transport of dilysine-tagged proteins.</text>
</comment>
<evidence type="ECO:0000256" key="3">
    <source>
        <dbReference type="ARBA" id="ARBA00011775"/>
    </source>
</evidence>
<evidence type="ECO:0000256" key="8">
    <source>
        <dbReference type="ARBA" id="ARBA00022892"/>
    </source>
</evidence>
<dbReference type="PIRSF" id="PIRSF003354">
    <property type="entry name" value="Coatomer_alpha_subunit"/>
    <property type="match status" value="1"/>
</dbReference>
<dbReference type="GO" id="GO:0006890">
    <property type="term" value="P:retrograde vesicle-mediated transport, Golgi to endoplasmic reticulum"/>
    <property type="evidence" value="ECO:0007669"/>
    <property type="project" value="TreeGrafter"/>
</dbReference>
<feature type="domain" description="COPA/B TPR" evidence="18">
    <location>
        <begin position="627"/>
        <end position="771"/>
    </location>
</feature>
<keyword evidence="11 14" id="KW-0472">Membrane</keyword>
<dbReference type="Proteomes" id="UP000507245">
    <property type="component" value="Unassembled WGS sequence"/>
</dbReference>
<keyword evidence="5 14" id="KW-0963">Cytoplasm</keyword>
<dbReference type="InterPro" id="IPR010714">
    <property type="entry name" value="Coatomer_asu_C"/>
</dbReference>
<organism evidence="19 21">
    <name type="scientific">Prunus armeniaca</name>
    <name type="common">Apricot</name>
    <name type="synonym">Armeniaca vulgaris</name>
    <dbReference type="NCBI Taxonomy" id="36596"/>
    <lineage>
        <taxon>Eukaryota</taxon>
        <taxon>Viridiplantae</taxon>
        <taxon>Streptophyta</taxon>
        <taxon>Embryophyta</taxon>
        <taxon>Tracheophyta</taxon>
        <taxon>Spermatophyta</taxon>
        <taxon>Magnoliopsida</taxon>
        <taxon>eudicotyledons</taxon>
        <taxon>Gunneridae</taxon>
        <taxon>Pentapetalae</taxon>
        <taxon>rosids</taxon>
        <taxon>fabids</taxon>
        <taxon>Rosales</taxon>
        <taxon>Rosaceae</taxon>
        <taxon>Amygdaloideae</taxon>
        <taxon>Amygdaleae</taxon>
        <taxon>Prunus</taxon>
    </lineage>
</organism>
<dbReference type="EMBL" id="CAEKDK010000005">
    <property type="protein sequence ID" value="CAB4281270.1"/>
    <property type="molecule type" value="Genomic_DNA"/>
</dbReference>
<dbReference type="Gene3D" id="1.25.40.470">
    <property type="match status" value="1"/>
</dbReference>
<dbReference type="PROSITE" id="PS00678">
    <property type="entry name" value="WD_REPEATS_1"/>
    <property type="match status" value="1"/>
</dbReference>
<dbReference type="OrthoDB" id="10261470at2759"/>